<dbReference type="Gene3D" id="3.40.50.150">
    <property type="entry name" value="Vaccinia Virus protein VP39"/>
    <property type="match status" value="1"/>
</dbReference>
<dbReference type="AlphaFoldDB" id="A0A7D5Z002"/>
<dbReference type="RefSeq" id="XP_014544454.2">
    <property type="nucleotide sequence ID" value="XM_014688968.2"/>
</dbReference>
<evidence type="ECO:0000313" key="4">
    <source>
        <dbReference type="Proteomes" id="UP000510686"/>
    </source>
</evidence>
<keyword evidence="4" id="KW-1185">Reference proteome</keyword>
<accession>A0A7D5Z002</accession>
<gene>
    <name evidence="3" type="ORF">G6M90_00g058800</name>
</gene>
<feature type="compositionally biased region" description="Basic residues" evidence="1">
    <location>
        <begin position="230"/>
        <end position="244"/>
    </location>
</feature>
<dbReference type="Pfam" id="PF01728">
    <property type="entry name" value="FtsJ"/>
    <property type="match status" value="1"/>
</dbReference>
<dbReference type="InterPro" id="IPR002877">
    <property type="entry name" value="RNA_MeTrfase_FtsJ_dom"/>
</dbReference>
<organism evidence="3 4">
    <name type="scientific">Metarhizium brunneum</name>
    <dbReference type="NCBI Taxonomy" id="500148"/>
    <lineage>
        <taxon>Eukaryota</taxon>
        <taxon>Fungi</taxon>
        <taxon>Dikarya</taxon>
        <taxon>Ascomycota</taxon>
        <taxon>Pezizomycotina</taxon>
        <taxon>Sordariomycetes</taxon>
        <taxon>Hypocreomycetidae</taxon>
        <taxon>Hypocreales</taxon>
        <taxon>Clavicipitaceae</taxon>
        <taxon>Metarhizium</taxon>
    </lineage>
</organism>
<dbReference type="Proteomes" id="UP000510686">
    <property type="component" value="Chromosome 3"/>
</dbReference>
<proteinExistence type="predicted"/>
<feature type="region of interest" description="Disordered" evidence="1">
    <location>
        <begin position="224"/>
        <end position="249"/>
    </location>
</feature>
<dbReference type="GO" id="GO:0008168">
    <property type="term" value="F:methyltransferase activity"/>
    <property type="evidence" value="ECO:0007669"/>
    <property type="project" value="InterPro"/>
</dbReference>
<dbReference type="KEGG" id="mbrn:26242866"/>
<dbReference type="OrthoDB" id="417125at2759"/>
<sequence length="438" mass="49615">MFTLQPSTDTRRSYQFTSYQHTSRHKLSTSTLSRAPAYSNSNRNDCLIIFNVEIGASSPSDGWNNPDVDEYYKLKCALTKHKLWDMPDDNSCKQGQDPYLKMRCEMSEELDQERKILSILEETPQPSVLETGMAVGGFSQHVLDRYPHARITGISIPGEEGGCPVGFESDNVHSVLKNVGTLAGDVGVSDIPDTHQMETSLTMERVLPAGEEYDLIFCQEQPVGEPRTKETRKKGKNRPRKNRKMPGERQIWSNSPKYIRILMAQLVIAMKHLRENGTIVVLMRKADDAHTFLLLDSIWRFSEVSLYKHRLWYQTASSFYLVAKKVQTRSENAAVAIETWRQKWKNTLEEAAAADGSAEPVDEEVQAVSELLEDRGKLLIELAAPVWEAQADGLESLFRSLAKESKQSPPPSKCLHVKKLARKLNPNWNPFSALKVDY</sequence>
<evidence type="ECO:0000259" key="2">
    <source>
        <dbReference type="Pfam" id="PF01728"/>
    </source>
</evidence>
<dbReference type="GeneID" id="26242866"/>
<dbReference type="InterPro" id="IPR029063">
    <property type="entry name" value="SAM-dependent_MTases_sf"/>
</dbReference>
<evidence type="ECO:0000313" key="3">
    <source>
        <dbReference type="EMBL" id="QLI68845.1"/>
    </source>
</evidence>
<evidence type="ECO:0000256" key="1">
    <source>
        <dbReference type="SAM" id="MobiDB-lite"/>
    </source>
</evidence>
<dbReference type="SUPFAM" id="SSF53335">
    <property type="entry name" value="S-adenosyl-L-methionine-dependent methyltransferases"/>
    <property type="match status" value="1"/>
</dbReference>
<protein>
    <recommendedName>
        <fullName evidence="2">Ribosomal RNA methyltransferase FtsJ domain-containing protein</fullName>
    </recommendedName>
</protein>
<dbReference type="EMBL" id="CP058934">
    <property type="protein sequence ID" value="QLI68845.1"/>
    <property type="molecule type" value="Genomic_DNA"/>
</dbReference>
<reference evidence="3 4" key="1">
    <citation type="submission" date="2020-07" db="EMBL/GenBank/DDBJ databases">
        <title>Telomere length de novo assembly of all 7 chromosomes of the fungus, Metarhizium brunneum, using a novel assembly pipeline.</title>
        <authorList>
            <person name="Saud z."/>
            <person name="Kortsinoglou A."/>
            <person name="Kouvelis V.N."/>
            <person name="Butt T.M."/>
        </authorList>
    </citation>
    <scope>NUCLEOTIDE SEQUENCE [LARGE SCALE GENOMIC DNA]</scope>
    <source>
        <strain evidence="3 4">4556</strain>
    </source>
</reference>
<name>A0A7D5Z002_9HYPO</name>
<feature type="domain" description="Ribosomal RNA methyltransferase FtsJ" evidence="2">
    <location>
        <begin position="110"/>
        <end position="325"/>
    </location>
</feature>
<dbReference type="GO" id="GO:0032259">
    <property type="term" value="P:methylation"/>
    <property type="evidence" value="ECO:0007669"/>
    <property type="project" value="InterPro"/>
</dbReference>